<accession>A0A1D9MB80</accession>
<gene>
    <name evidence="3" type="ORF">LPB142_06865</name>
</gene>
<organism evidence="3 4">
    <name type="scientific">Rhodobacter xanthinilyticus</name>
    <dbReference type="NCBI Taxonomy" id="1850250"/>
    <lineage>
        <taxon>Bacteria</taxon>
        <taxon>Pseudomonadati</taxon>
        <taxon>Pseudomonadota</taxon>
        <taxon>Alphaproteobacteria</taxon>
        <taxon>Rhodobacterales</taxon>
        <taxon>Rhodobacter group</taxon>
        <taxon>Rhodobacter</taxon>
    </lineage>
</organism>
<dbReference type="RefSeq" id="WP_068767275.1">
    <property type="nucleotide sequence ID" value="NZ_CP017781.1"/>
</dbReference>
<proteinExistence type="inferred from homology"/>
<feature type="domain" description="UPF0033" evidence="2">
    <location>
        <begin position="7"/>
        <end position="31"/>
    </location>
</feature>
<dbReference type="AlphaFoldDB" id="A0A1D9MB80"/>
<dbReference type="Proteomes" id="UP000176562">
    <property type="component" value="Chromosome"/>
</dbReference>
<reference evidence="3 4" key="1">
    <citation type="submission" date="2016-10" db="EMBL/GenBank/DDBJ databases">
        <title>Rhodobacter sp. LPB0142, isolated from sea water.</title>
        <authorList>
            <person name="Kim E."/>
            <person name="Yi H."/>
        </authorList>
    </citation>
    <scope>NUCLEOTIDE SEQUENCE [LARGE SCALE GENOMIC DNA]</scope>
    <source>
        <strain evidence="3 4">LPB0142</strain>
    </source>
</reference>
<dbReference type="PANTHER" id="PTHR33279:SF2">
    <property type="entry name" value="SULFUR CARRIER PROTEIN TUSA"/>
    <property type="match status" value="1"/>
</dbReference>
<dbReference type="InterPro" id="IPR001455">
    <property type="entry name" value="TusA-like"/>
</dbReference>
<dbReference type="KEGG" id="rhp:LPB142_06865"/>
<dbReference type="PROSITE" id="PS01148">
    <property type="entry name" value="UPF0033"/>
    <property type="match status" value="1"/>
</dbReference>
<sequence length="75" mass="8124">MEIAAHIDAQGLLCPLPVLRLRKVLEGLPPGAVVELVATDGASWIDVPHFCAQAGHRLLSAEDEGRLKRYRVARG</sequence>
<dbReference type="EMBL" id="CP017781">
    <property type="protein sequence ID" value="AOZ69081.1"/>
    <property type="molecule type" value="Genomic_DNA"/>
</dbReference>
<dbReference type="SUPFAM" id="SSF64307">
    <property type="entry name" value="SirA-like"/>
    <property type="match status" value="1"/>
</dbReference>
<dbReference type="Gene3D" id="3.30.110.40">
    <property type="entry name" value="TusA-like domain"/>
    <property type="match status" value="1"/>
</dbReference>
<dbReference type="CDD" id="cd00291">
    <property type="entry name" value="SirA_YedF_YeeD"/>
    <property type="match status" value="1"/>
</dbReference>
<name>A0A1D9MB80_9RHOB</name>
<dbReference type="Pfam" id="PF01206">
    <property type="entry name" value="TusA"/>
    <property type="match status" value="1"/>
</dbReference>
<protein>
    <submittedName>
        <fullName evidence="3">Preprotein translocase subunit TatB</fullName>
    </submittedName>
</protein>
<evidence type="ECO:0000313" key="3">
    <source>
        <dbReference type="EMBL" id="AOZ69081.1"/>
    </source>
</evidence>
<keyword evidence="4" id="KW-1185">Reference proteome</keyword>
<evidence type="ECO:0000256" key="1">
    <source>
        <dbReference type="ARBA" id="ARBA00008984"/>
    </source>
</evidence>
<dbReference type="PANTHER" id="PTHR33279">
    <property type="entry name" value="SULFUR CARRIER PROTEIN YEDF-RELATED"/>
    <property type="match status" value="1"/>
</dbReference>
<dbReference type="InterPro" id="IPR036868">
    <property type="entry name" value="TusA-like_sf"/>
</dbReference>
<evidence type="ECO:0000313" key="4">
    <source>
        <dbReference type="Proteomes" id="UP000176562"/>
    </source>
</evidence>
<comment type="similarity">
    <text evidence="1">Belongs to the sulfur carrier protein TusA family.</text>
</comment>
<dbReference type="STRING" id="1850250.LPB142_06865"/>
<evidence type="ECO:0000259" key="2">
    <source>
        <dbReference type="PROSITE" id="PS01148"/>
    </source>
</evidence>